<dbReference type="Pfam" id="PF24883">
    <property type="entry name" value="NPHP3_N"/>
    <property type="match status" value="1"/>
</dbReference>
<dbReference type="Pfam" id="PF17100">
    <property type="entry name" value="NACHT_N"/>
    <property type="match status" value="1"/>
</dbReference>
<dbReference type="EMBL" id="ABDG02000026">
    <property type="protein sequence ID" value="EHK43359.1"/>
    <property type="molecule type" value="Genomic_DNA"/>
</dbReference>
<feature type="region of interest" description="Disordered" evidence="4">
    <location>
        <begin position="1"/>
        <end position="46"/>
    </location>
</feature>
<dbReference type="InterPro" id="IPR036322">
    <property type="entry name" value="WD40_repeat_dom_sf"/>
</dbReference>
<feature type="repeat" description="WD" evidence="3">
    <location>
        <begin position="1128"/>
        <end position="1159"/>
    </location>
</feature>
<dbReference type="Gene3D" id="2.130.10.10">
    <property type="entry name" value="YVTN repeat-like/Quinoprotein amine dehydrogenase"/>
    <property type="match status" value="4"/>
</dbReference>
<feature type="repeat" description="WD" evidence="3">
    <location>
        <begin position="882"/>
        <end position="923"/>
    </location>
</feature>
<evidence type="ECO:0000256" key="3">
    <source>
        <dbReference type="PROSITE-ProRule" id="PRU00221"/>
    </source>
</evidence>
<feature type="repeat" description="WD" evidence="3">
    <location>
        <begin position="1306"/>
        <end position="1347"/>
    </location>
</feature>
<reference evidence="7 8" key="1">
    <citation type="journal article" date="2011" name="Genome Biol.">
        <title>Comparative genome sequence analysis underscores mycoparasitism as the ancestral life style of Trichoderma.</title>
        <authorList>
            <person name="Kubicek C.P."/>
            <person name="Herrera-Estrella A."/>
            <person name="Seidl-Seiboth V."/>
            <person name="Martinez D.A."/>
            <person name="Druzhinina I.S."/>
            <person name="Thon M."/>
            <person name="Zeilinger S."/>
            <person name="Casas-Flores S."/>
            <person name="Horwitz B.A."/>
            <person name="Mukherjee P.K."/>
            <person name="Mukherjee M."/>
            <person name="Kredics L."/>
            <person name="Alcaraz L.D."/>
            <person name="Aerts A."/>
            <person name="Antal Z."/>
            <person name="Atanasova L."/>
            <person name="Cervantes-Badillo M.G."/>
            <person name="Challacombe J."/>
            <person name="Chertkov O."/>
            <person name="McCluskey K."/>
            <person name="Coulpier F."/>
            <person name="Deshpande N."/>
            <person name="von Doehren H."/>
            <person name="Ebbole D.J."/>
            <person name="Esquivel-Naranjo E.U."/>
            <person name="Fekete E."/>
            <person name="Flipphi M."/>
            <person name="Glaser F."/>
            <person name="Gomez-Rodriguez E.Y."/>
            <person name="Gruber S."/>
            <person name="Han C."/>
            <person name="Henrissat B."/>
            <person name="Hermosa R."/>
            <person name="Hernandez-Onate M."/>
            <person name="Karaffa L."/>
            <person name="Kosti I."/>
            <person name="Le Crom S."/>
            <person name="Lindquist E."/>
            <person name="Lucas S."/>
            <person name="Luebeck M."/>
            <person name="Luebeck P.S."/>
            <person name="Margeot A."/>
            <person name="Metz B."/>
            <person name="Misra M."/>
            <person name="Nevalainen H."/>
            <person name="Omann M."/>
            <person name="Packer N."/>
            <person name="Perrone G."/>
            <person name="Uresti-Rivera E.E."/>
            <person name="Salamov A."/>
            <person name="Schmoll M."/>
            <person name="Seiboth B."/>
            <person name="Shapiro H."/>
            <person name="Sukno S."/>
            <person name="Tamayo-Ramos J.A."/>
            <person name="Tisch D."/>
            <person name="Wiest A."/>
            <person name="Wilkinson H.H."/>
            <person name="Zhang M."/>
            <person name="Coutinho P.M."/>
            <person name="Kenerley C.M."/>
            <person name="Monte E."/>
            <person name="Baker S.E."/>
            <person name="Grigoriev I.V."/>
        </authorList>
    </citation>
    <scope>NUCLEOTIDE SEQUENCE [LARGE SCALE GENOMIC DNA]</scope>
    <source>
        <strain evidence="8">ATCC 20476 / IMI 206040</strain>
    </source>
</reference>
<dbReference type="eggNOG" id="KOG0266">
    <property type="taxonomic scope" value="Eukaryota"/>
</dbReference>
<dbReference type="CDD" id="cd00200">
    <property type="entry name" value="WD40"/>
    <property type="match status" value="2"/>
</dbReference>
<protein>
    <submittedName>
        <fullName evidence="7">Uncharacterized protein</fullName>
    </submittedName>
</protein>
<feature type="domain" description="NWD NACHT-NTPase N-terminal" evidence="5">
    <location>
        <begin position="99"/>
        <end position="295"/>
    </location>
</feature>
<gene>
    <name evidence="7" type="ORF">TRIATDRAFT_285969</name>
</gene>
<dbReference type="PANTHER" id="PTHR19848:SF8">
    <property type="entry name" value="F-BOX AND WD REPEAT DOMAIN CONTAINING 7"/>
    <property type="match status" value="1"/>
</dbReference>
<evidence type="ECO:0000256" key="4">
    <source>
        <dbReference type="SAM" id="MobiDB-lite"/>
    </source>
</evidence>
<dbReference type="PROSITE" id="PS50082">
    <property type="entry name" value="WD_REPEATS_2"/>
    <property type="match status" value="6"/>
</dbReference>
<dbReference type="InterPro" id="IPR019775">
    <property type="entry name" value="WD40_repeat_CS"/>
</dbReference>
<dbReference type="PROSITE" id="PS50294">
    <property type="entry name" value="WD_REPEATS_REGION"/>
    <property type="match status" value="6"/>
</dbReference>
<dbReference type="InterPro" id="IPR011047">
    <property type="entry name" value="Quinoprotein_ADH-like_sf"/>
</dbReference>
<dbReference type="HOGENOM" id="CLU_000288_6_16_1"/>
<evidence type="ECO:0000259" key="5">
    <source>
        <dbReference type="Pfam" id="PF17100"/>
    </source>
</evidence>
<dbReference type="PROSITE" id="PS00678">
    <property type="entry name" value="WD_REPEATS_1"/>
    <property type="match status" value="2"/>
</dbReference>
<dbReference type="Proteomes" id="UP000005426">
    <property type="component" value="Unassembled WGS sequence"/>
</dbReference>
<evidence type="ECO:0000313" key="8">
    <source>
        <dbReference type="Proteomes" id="UP000005426"/>
    </source>
</evidence>
<feature type="repeat" description="WD" evidence="3">
    <location>
        <begin position="1172"/>
        <end position="1213"/>
    </location>
</feature>
<evidence type="ECO:0000256" key="2">
    <source>
        <dbReference type="ARBA" id="ARBA00022737"/>
    </source>
</evidence>
<dbReference type="PANTHER" id="PTHR19848">
    <property type="entry name" value="WD40 REPEAT PROTEIN"/>
    <property type="match status" value="1"/>
</dbReference>
<dbReference type="SUPFAM" id="SSF50978">
    <property type="entry name" value="WD40 repeat-like"/>
    <property type="match status" value="2"/>
</dbReference>
<keyword evidence="2" id="KW-0677">Repeat</keyword>
<proteinExistence type="predicted"/>
<accession>G9P1M7</accession>
<dbReference type="SMART" id="SM00320">
    <property type="entry name" value="WD40"/>
    <property type="match status" value="11"/>
</dbReference>
<sequence length="1583" mass="178626">MKVTETMMTKRWRHDEPLPGPPATVRPPDKISIPDEPAILPKSSVATSDGEILTDLPIKDSKKPEEAILPGNEVDDVPSTIFSTPSKLDSAESSRREIENLWDVAYDNLRPQHADLLEKYEKILTLWLRAHLLQQNQKTSHNYQQENLFQPLHHQERQQYAQDIIAFCLESQQEGDADADTVEKNINSQLIPLRFSKEIRDLLKSSIDSGEDTALAWAGTCLALQALLHSINQPETLQGMDHVVSRMVWYTLLPKLLGADEYKRGLPLSEQTILRDRITELYQQVLLFQARIVCSQIDVIQESNLIRIDQSRLPRDADLNEADVVRAEQSLLSFKGEIQNQKLSTLLSDKKNDTTGVGEPEPTKSDMKTPKEILNVIDPRKLEANIPSVKNLYEWVISTCKYKSFIAGDSRVLWVCGDPDAGRKMVLWSIVRGLSPAILDSEPKLLSFSMCGTGEHEAQSTISVLKTLIYLVLEYQPQLGRYLIQKCNSTDIEEFSDSHDVYALSMLLYDIIRDETFKPTIFLVEGIDEINFEHEDPSSFILLIETTMNLSQNIKWLLSGSTESFGRFSKSSNLRIAEDECIDIDAAYEEMQTTLRDYYIPLKADQIANYWGIEEESRNEITRLLEKASSGSFLRVDLACQAIQRENPWHASGVLRWLSQPSAIYSAYSDPLSNLYAPIREYSWNLLFDDSDLCINVLSMVATAARPLDLVELEALLGLPAYVNVQFLVGKCFAFLEVRNKTVHFPRKSARDFVLKATQNTAVGFLNRNLLKWLDLVAYSGWLSQARALVAALQTHVKKKWETRAHADDSRYRAYLSIIYESHRLLHFHSMIQGATGLTARTTLLFCPCNTAIQEIFLPKEWPYLEGPPMFQNHWQPISHILKGHSDRIWSCAYFDDGKRLASRSDDGTIRLWDISSGKTQHTIRAFPSAYEETFALSSTGFIVASNKKTAKMWSLSTGEQLKLPVEKYSLNGSSAIGDIKFSNDGNMLAVAVGRDVVIWHVPDFKLVLRQENASSNDNVRSIGFSKHDTLLGSVAEQTITIWSLESDVTDDDINRQVHNSEPAIQHSRKLKRQKDLTIPTMSNINQACGIAFSPNSKYVAIGTRRLNRRDNSVYIWDWKLGSPPVDLIGHRSGISTVEFSSDGLFLASASYDGTIRLWREPWNAKQTPLILSGHLGGVLDLAFSPADTCLATCSGDKTVRVWDYGSYKAQVQSEIDSEHSQSIPHAEPILRVALSEDGKWVASASEDGLICLWDGNSGMLRRSWMARLPSVQSLVFSHDSRKLILASDKIVRIWSLEDDFQSRTLLGHLGVVYCAVLSRDGRFLASGSSDTTVRIWDLSQPEVGGTMSTQSEETFRDVGEILELNGVRGLRIFCGHRDFVLCVSYSHDGRYVVSGADDGEIMLWDLHTGYQTGSSIQVTTIKERGGERITAMAFSADSKRFIASDAEGISVWDITRENGTMRFEYTLRSETRPAIHSLSVDINHPQYVITERGPLLIQELRDGTRARIKSEPWCPYSVTSGTETWITWNGREIILLPDHYHPASRKDNHALRVHKDKVIVGCETGEVLIFRFKKNANWLEKL</sequence>
<dbReference type="InterPro" id="IPR020472">
    <property type="entry name" value="WD40_PAC1"/>
</dbReference>
<dbReference type="SUPFAM" id="SSF50998">
    <property type="entry name" value="Quinoprotein alcohol dehydrogenase-like"/>
    <property type="match status" value="1"/>
</dbReference>
<dbReference type="InterPro" id="IPR001680">
    <property type="entry name" value="WD40_rpt"/>
</dbReference>
<dbReference type="Pfam" id="PF00400">
    <property type="entry name" value="WD40"/>
    <property type="match status" value="7"/>
</dbReference>
<dbReference type="PRINTS" id="PR00320">
    <property type="entry name" value="GPROTEINBRPT"/>
</dbReference>
<evidence type="ECO:0000313" key="7">
    <source>
        <dbReference type="EMBL" id="EHK43359.1"/>
    </source>
</evidence>
<dbReference type="OrthoDB" id="4896910at2759"/>
<feature type="repeat" description="WD" evidence="3">
    <location>
        <begin position="1374"/>
        <end position="1415"/>
    </location>
</feature>
<dbReference type="InterPro" id="IPR056884">
    <property type="entry name" value="NPHP3-like_N"/>
</dbReference>
<evidence type="ECO:0000259" key="6">
    <source>
        <dbReference type="Pfam" id="PF24883"/>
    </source>
</evidence>
<dbReference type="OMA" id="SHENIFI"/>
<dbReference type="InterPro" id="IPR015943">
    <property type="entry name" value="WD40/YVTN_repeat-like_dom_sf"/>
</dbReference>
<name>G9P1M7_HYPAI</name>
<comment type="caution">
    <text evidence="7">The sequence shown here is derived from an EMBL/GenBank/DDBJ whole genome shotgun (WGS) entry which is preliminary data.</text>
</comment>
<organism evidence="7 8">
    <name type="scientific">Hypocrea atroviridis (strain ATCC 20476 / IMI 206040)</name>
    <name type="common">Trichoderma atroviride</name>
    <dbReference type="NCBI Taxonomy" id="452589"/>
    <lineage>
        <taxon>Eukaryota</taxon>
        <taxon>Fungi</taxon>
        <taxon>Dikarya</taxon>
        <taxon>Ascomycota</taxon>
        <taxon>Pezizomycotina</taxon>
        <taxon>Sordariomycetes</taxon>
        <taxon>Hypocreomycetidae</taxon>
        <taxon>Hypocreales</taxon>
        <taxon>Hypocreaceae</taxon>
        <taxon>Trichoderma</taxon>
    </lineage>
</organism>
<feature type="repeat" description="WD" evidence="3">
    <location>
        <begin position="1223"/>
        <end position="1264"/>
    </location>
</feature>
<dbReference type="STRING" id="452589.G9P1M7"/>
<feature type="domain" description="Nephrocystin 3-like N-terminal" evidence="6">
    <location>
        <begin position="393"/>
        <end position="559"/>
    </location>
</feature>
<dbReference type="InterPro" id="IPR031359">
    <property type="entry name" value="NACHT_N"/>
</dbReference>
<keyword evidence="1 3" id="KW-0853">WD repeat</keyword>
<evidence type="ECO:0000256" key="1">
    <source>
        <dbReference type="ARBA" id="ARBA00022574"/>
    </source>
</evidence>
<keyword evidence="8" id="KW-1185">Reference proteome</keyword>